<comment type="similarity">
    <text evidence="1">Belongs to the Gfa family.</text>
</comment>
<dbReference type="GO" id="GO:0046872">
    <property type="term" value="F:metal ion binding"/>
    <property type="evidence" value="ECO:0007669"/>
    <property type="project" value="UniProtKB-KW"/>
</dbReference>
<keyword evidence="2" id="KW-0479">Metal-binding</keyword>
<dbReference type="EMBL" id="KZ678523">
    <property type="protein sequence ID" value="PSR80658.1"/>
    <property type="molecule type" value="Genomic_DNA"/>
</dbReference>
<evidence type="ECO:0000313" key="6">
    <source>
        <dbReference type="Proteomes" id="UP000241462"/>
    </source>
</evidence>
<name>A0A2T3A0R8_9PEZI</name>
<dbReference type="InterPro" id="IPR011057">
    <property type="entry name" value="Mss4-like_sf"/>
</dbReference>
<accession>A0A2T3A0R8</accession>
<proteinExistence type="inferred from homology"/>
<dbReference type="PANTHER" id="PTHR28620:SF1">
    <property type="entry name" value="CENP-V_GFA DOMAIN-CONTAINING PROTEIN"/>
    <property type="match status" value="1"/>
</dbReference>
<dbReference type="InParanoid" id="A0A2T3A0R8"/>
<dbReference type="AlphaFoldDB" id="A0A2T3A0R8"/>
<evidence type="ECO:0000313" key="5">
    <source>
        <dbReference type="EMBL" id="PSR80658.1"/>
    </source>
</evidence>
<feature type="domain" description="CENP-V/GFA" evidence="4">
    <location>
        <begin position="6"/>
        <end position="115"/>
    </location>
</feature>
<organism evidence="5 6">
    <name type="scientific">Coniella lustricola</name>
    <dbReference type="NCBI Taxonomy" id="2025994"/>
    <lineage>
        <taxon>Eukaryota</taxon>
        <taxon>Fungi</taxon>
        <taxon>Dikarya</taxon>
        <taxon>Ascomycota</taxon>
        <taxon>Pezizomycotina</taxon>
        <taxon>Sordariomycetes</taxon>
        <taxon>Sordariomycetidae</taxon>
        <taxon>Diaporthales</taxon>
        <taxon>Schizoparmaceae</taxon>
        <taxon>Coniella</taxon>
    </lineage>
</organism>
<evidence type="ECO:0000259" key="4">
    <source>
        <dbReference type="PROSITE" id="PS51891"/>
    </source>
</evidence>
<dbReference type="Proteomes" id="UP000241462">
    <property type="component" value="Unassembled WGS sequence"/>
</dbReference>
<evidence type="ECO:0000256" key="3">
    <source>
        <dbReference type="ARBA" id="ARBA00022833"/>
    </source>
</evidence>
<dbReference type="InterPro" id="IPR006913">
    <property type="entry name" value="CENP-V/GFA"/>
</dbReference>
<dbReference type="STRING" id="2025994.A0A2T3A0R8"/>
<evidence type="ECO:0000256" key="1">
    <source>
        <dbReference type="ARBA" id="ARBA00005495"/>
    </source>
</evidence>
<gene>
    <name evidence="5" type="ORF">BD289DRAFT_414052</name>
</gene>
<dbReference type="InterPro" id="IPR052355">
    <property type="entry name" value="CENP-V-like"/>
</dbReference>
<dbReference type="GO" id="GO:0016846">
    <property type="term" value="F:carbon-sulfur lyase activity"/>
    <property type="evidence" value="ECO:0007669"/>
    <property type="project" value="InterPro"/>
</dbReference>
<feature type="domain" description="CENP-V/GFA" evidence="4">
    <location>
        <begin position="143"/>
        <end position="264"/>
    </location>
</feature>
<dbReference type="SUPFAM" id="SSF51316">
    <property type="entry name" value="Mss4-like"/>
    <property type="match status" value="2"/>
</dbReference>
<sequence length="289" mass="32696">MTVKIYRGSCHCAKFVYEVNLPEIKSYDECNCSICFKKGYAWVFPKDDSHLRFVKGAKEDLTVYSFGKSDFSHLFCSHCGTPVMGTNPTADPSLYLNARTIQDLDIWSLKAHTFDGKSLPPSYKAPAYYGPEPEAGDKYDSTYYGSCHCGAVQTAVKTKSLDTYNLSKETHKILECNCNYCVRGGQIWGYLDKDQAAIHGAEHMTYYMFNLQVLRKGFCKHCGVNVVNEVAPKTDNQIEALTGTPKMMYDLLHTKRNINLRMLDDFDCSKLELCRANGREEIPGDWVNP</sequence>
<dbReference type="PROSITE" id="PS51891">
    <property type="entry name" value="CENP_V_GFA"/>
    <property type="match status" value="2"/>
</dbReference>
<evidence type="ECO:0000256" key="2">
    <source>
        <dbReference type="ARBA" id="ARBA00022723"/>
    </source>
</evidence>
<reference evidence="5 6" key="1">
    <citation type="journal article" date="2018" name="Mycol. Prog.">
        <title>Coniella lustricola, a new species from submerged detritus.</title>
        <authorList>
            <person name="Raudabaugh D.B."/>
            <person name="Iturriaga T."/>
            <person name="Carver A."/>
            <person name="Mondo S."/>
            <person name="Pangilinan J."/>
            <person name="Lipzen A."/>
            <person name="He G."/>
            <person name="Amirebrahimi M."/>
            <person name="Grigoriev I.V."/>
            <person name="Miller A.N."/>
        </authorList>
    </citation>
    <scope>NUCLEOTIDE SEQUENCE [LARGE SCALE GENOMIC DNA]</scope>
    <source>
        <strain evidence="5 6">B22-T-1</strain>
    </source>
</reference>
<keyword evidence="3" id="KW-0862">Zinc</keyword>
<dbReference type="Pfam" id="PF04828">
    <property type="entry name" value="GFA"/>
    <property type="match status" value="1"/>
</dbReference>
<protein>
    <submittedName>
        <fullName evidence="5">Glutathione-dependent formaldehyde-activating enzyme</fullName>
    </submittedName>
</protein>
<dbReference type="PANTHER" id="PTHR28620">
    <property type="entry name" value="CENTROMERE PROTEIN V"/>
    <property type="match status" value="1"/>
</dbReference>
<keyword evidence="6" id="KW-1185">Reference proteome</keyword>
<dbReference type="Gene3D" id="2.170.150.70">
    <property type="match status" value="2"/>
</dbReference>
<dbReference type="OrthoDB" id="2993351at2759"/>